<gene>
    <name evidence="2" type="ORF">HU751_09630</name>
</gene>
<proteinExistence type="predicted"/>
<reference evidence="2" key="1">
    <citation type="journal article" date="2020" name="Microorganisms">
        <title>Reliable Identification of Environmental Pseudomonas Isolates Using the rpoD Gene.</title>
        <authorList>
            <consortium name="The Broad Institute Genome Sequencing Platform"/>
            <person name="Girard L."/>
            <person name="Lood C."/>
            <person name="Rokni-Zadeh H."/>
            <person name="van Noort V."/>
            <person name="Lavigne R."/>
            <person name="De Mot R."/>
        </authorList>
    </citation>
    <scope>NUCLEOTIDE SEQUENCE</scope>
    <source>
        <strain evidence="2">BW13M1</strain>
    </source>
</reference>
<dbReference type="EMBL" id="JABWRJ010000009">
    <property type="protein sequence ID" value="MBC3446032.1"/>
    <property type="molecule type" value="Genomic_DNA"/>
</dbReference>
<dbReference type="AlphaFoldDB" id="A0A923JYV8"/>
<feature type="region of interest" description="Disordered" evidence="1">
    <location>
        <begin position="163"/>
        <end position="185"/>
    </location>
</feature>
<sequence length="185" mass="20843">MNVGIVYPSWSSFGFYDVSVNESDVRVQKERPPCGVREIVGWLSDDVSSSVSAKALITRLEECELRGQPEYLGFGNAHHMAYAAGHLYLECEYSEESQVLMTLGQAISTLNDYVIFLQAGVRNKEVPPQPFMVEYLAEGEGSYRRFEALGGRLGFSVEEMKGMSRANRQENKRRVLVDKSRTSQE</sequence>
<reference evidence="2" key="2">
    <citation type="submission" date="2020-07" db="EMBL/GenBank/DDBJ databases">
        <authorList>
            <person name="Lood C."/>
            <person name="Girard L."/>
        </authorList>
    </citation>
    <scope>NUCLEOTIDE SEQUENCE</scope>
    <source>
        <strain evidence="2">BW13M1</strain>
    </source>
</reference>
<evidence type="ECO:0000313" key="2">
    <source>
        <dbReference type="EMBL" id="MBC3446032.1"/>
    </source>
</evidence>
<protein>
    <submittedName>
        <fullName evidence="2">Uncharacterized protein</fullName>
    </submittedName>
</protein>
<dbReference type="RefSeq" id="WP_186732930.1">
    <property type="nucleotide sequence ID" value="NZ_JABWRJ020000005.1"/>
</dbReference>
<evidence type="ECO:0000256" key="1">
    <source>
        <dbReference type="SAM" id="MobiDB-lite"/>
    </source>
</evidence>
<comment type="caution">
    <text evidence="2">The sequence shown here is derived from an EMBL/GenBank/DDBJ whole genome shotgun (WGS) entry which is preliminary data.</text>
</comment>
<name>A0A923JYV8_9PSED</name>
<accession>A0A923JYV8</accession>
<organism evidence="2">
    <name type="scientific">Pseudomonas peradeniyensis</name>
    <dbReference type="NCBI Taxonomy" id="2745488"/>
    <lineage>
        <taxon>Bacteria</taxon>
        <taxon>Pseudomonadati</taxon>
        <taxon>Pseudomonadota</taxon>
        <taxon>Gammaproteobacteria</taxon>
        <taxon>Pseudomonadales</taxon>
        <taxon>Pseudomonadaceae</taxon>
        <taxon>Pseudomonas</taxon>
    </lineage>
</organism>